<feature type="transmembrane region" description="Helical" evidence="1">
    <location>
        <begin position="326"/>
        <end position="343"/>
    </location>
</feature>
<feature type="transmembrane region" description="Helical" evidence="1">
    <location>
        <begin position="155"/>
        <end position="177"/>
    </location>
</feature>
<dbReference type="Proteomes" id="UP000001887">
    <property type="component" value="Chromosome"/>
</dbReference>
<dbReference type="EMBL" id="CP001848">
    <property type="protein sequence ID" value="ADB19223.1"/>
    <property type="molecule type" value="Genomic_DNA"/>
</dbReference>
<evidence type="ECO:0000313" key="2">
    <source>
        <dbReference type="EMBL" id="ADB19223.1"/>
    </source>
</evidence>
<feature type="transmembrane region" description="Helical" evidence="1">
    <location>
        <begin position="198"/>
        <end position="223"/>
    </location>
</feature>
<dbReference type="AlphaFoldDB" id="D2R720"/>
<sequence length="351" mass="37774">MSSSNATDGSTISLGLPDGGAADIDQRQIAPLDDNTVPLPSIFGWFLGIGACIILFAPLIWLDQAYPDPEKVTTTLLPETVGVAVILRATLRRLFRSGSRSLLQTTVGTVMRASARTMTRRVVRVSVKSLAMFLGRSAVSDESLDGDEAPLQQPAWLALLLGFVVLMASMAGVLYMVDIEQEAGQATIREGVLGSMSMLTGVVLGALPLLIYGGLLLMAAPLVGATVKLRTTWEAVLLQAYFTGSGSYLPLATDSEIEGPSWARVRLAYVSLGGLLALHLLCTFAGRQSGSDALEYLGAMFLIYSFVFSFPIAPLDGYYIWAQSKLLWVLTWAPLLGCFIWNLPERLHAIL</sequence>
<proteinExistence type="predicted"/>
<keyword evidence="1" id="KW-0812">Transmembrane</keyword>
<organism evidence="2 3">
    <name type="scientific">Pirellula staleyi (strain ATCC 27377 / DSM 6068 / ICPB 4128)</name>
    <name type="common">Pirella staleyi</name>
    <dbReference type="NCBI Taxonomy" id="530564"/>
    <lineage>
        <taxon>Bacteria</taxon>
        <taxon>Pseudomonadati</taxon>
        <taxon>Planctomycetota</taxon>
        <taxon>Planctomycetia</taxon>
        <taxon>Pirellulales</taxon>
        <taxon>Pirellulaceae</taxon>
        <taxon>Pirellula</taxon>
    </lineage>
</organism>
<feature type="transmembrane region" description="Helical" evidence="1">
    <location>
        <begin position="267"/>
        <end position="286"/>
    </location>
</feature>
<accession>D2R720</accession>
<protein>
    <submittedName>
        <fullName evidence="2">Uncharacterized protein</fullName>
    </submittedName>
</protein>
<dbReference type="STRING" id="530564.Psta_4581"/>
<reference evidence="2 3" key="1">
    <citation type="journal article" date="2009" name="Stand. Genomic Sci.">
        <title>Complete genome sequence of Pirellula staleyi type strain (ATCC 27377).</title>
        <authorList>
            <person name="Clum A."/>
            <person name="Tindall B.J."/>
            <person name="Sikorski J."/>
            <person name="Ivanova N."/>
            <person name="Mavrommatis K."/>
            <person name="Lucas S."/>
            <person name="Glavina del Rio T."/>
            <person name="Nolan M."/>
            <person name="Chen F."/>
            <person name="Tice H."/>
            <person name="Pitluck S."/>
            <person name="Cheng J.F."/>
            <person name="Chertkov O."/>
            <person name="Brettin T."/>
            <person name="Han C."/>
            <person name="Detter J.C."/>
            <person name="Kuske C."/>
            <person name="Bruce D."/>
            <person name="Goodwin L."/>
            <person name="Ovchinikova G."/>
            <person name="Pati A."/>
            <person name="Mikhailova N."/>
            <person name="Chen A."/>
            <person name="Palaniappan K."/>
            <person name="Land M."/>
            <person name="Hauser L."/>
            <person name="Chang Y.J."/>
            <person name="Jeffries C.D."/>
            <person name="Chain P."/>
            <person name="Rohde M."/>
            <person name="Goker M."/>
            <person name="Bristow J."/>
            <person name="Eisen J.A."/>
            <person name="Markowitz V."/>
            <person name="Hugenholtz P."/>
            <person name="Kyrpides N.C."/>
            <person name="Klenk H.P."/>
            <person name="Lapidus A."/>
        </authorList>
    </citation>
    <scope>NUCLEOTIDE SEQUENCE [LARGE SCALE GENOMIC DNA]</scope>
    <source>
        <strain evidence="3">ATCC 27377 / DSM 6068 / ICPB 4128</strain>
    </source>
</reference>
<feature type="transmembrane region" description="Helical" evidence="1">
    <location>
        <begin position="293"/>
        <end position="314"/>
    </location>
</feature>
<feature type="transmembrane region" description="Helical" evidence="1">
    <location>
        <begin position="42"/>
        <end position="62"/>
    </location>
</feature>
<dbReference type="HOGENOM" id="CLU_789543_0_0_0"/>
<gene>
    <name evidence="2" type="ordered locus">Psta_4581</name>
</gene>
<evidence type="ECO:0000256" key="1">
    <source>
        <dbReference type="SAM" id="Phobius"/>
    </source>
</evidence>
<keyword evidence="1" id="KW-0472">Membrane</keyword>
<evidence type="ECO:0000313" key="3">
    <source>
        <dbReference type="Proteomes" id="UP000001887"/>
    </source>
</evidence>
<keyword evidence="3" id="KW-1185">Reference proteome</keyword>
<dbReference type="OrthoDB" id="9908089at2"/>
<name>D2R720_PIRSD</name>
<dbReference type="KEGG" id="psl:Psta_4581"/>
<keyword evidence="1" id="KW-1133">Transmembrane helix</keyword>
<feature type="transmembrane region" description="Helical" evidence="1">
    <location>
        <begin position="122"/>
        <end position="139"/>
    </location>
</feature>